<name>A0AAV5RXF9_MAUHU</name>
<evidence type="ECO:0000313" key="2">
    <source>
        <dbReference type="Proteomes" id="UP001377567"/>
    </source>
</evidence>
<sequence length="88" mass="9844">MSNLYASGTHEAVPLTMRFWISITGATFLLPRTVYDSQEEVENIISKVTSPPFFLTKKAHQIIGSLTIVSRRALPTFRDDAILLEGFS</sequence>
<proteinExistence type="predicted"/>
<gene>
    <name evidence="1" type="ORF">DAKH74_027170</name>
</gene>
<reference evidence="1 2" key="1">
    <citation type="journal article" date="2023" name="Elife">
        <title>Identification of key yeast species and microbe-microbe interactions impacting larval growth of Drosophila in the wild.</title>
        <authorList>
            <person name="Mure A."/>
            <person name="Sugiura Y."/>
            <person name="Maeda R."/>
            <person name="Honda K."/>
            <person name="Sakurai N."/>
            <person name="Takahashi Y."/>
            <person name="Watada M."/>
            <person name="Katoh T."/>
            <person name="Gotoh A."/>
            <person name="Gotoh Y."/>
            <person name="Taniguchi I."/>
            <person name="Nakamura K."/>
            <person name="Hayashi T."/>
            <person name="Katayama T."/>
            <person name="Uemura T."/>
            <person name="Hattori Y."/>
        </authorList>
    </citation>
    <scope>NUCLEOTIDE SEQUENCE [LARGE SCALE GENOMIC DNA]</scope>
    <source>
        <strain evidence="1 2">KH-74</strain>
    </source>
</reference>
<comment type="caution">
    <text evidence="1">The sequence shown here is derived from an EMBL/GenBank/DDBJ whole genome shotgun (WGS) entry which is preliminary data.</text>
</comment>
<keyword evidence="2" id="KW-1185">Reference proteome</keyword>
<organism evidence="1 2">
    <name type="scientific">Maudiozyma humilis</name>
    <name type="common">Sour dough yeast</name>
    <name type="synonym">Kazachstania humilis</name>
    <dbReference type="NCBI Taxonomy" id="51915"/>
    <lineage>
        <taxon>Eukaryota</taxon>
        <taxon>Fungi</taxon>
        <taxon>Dikarya</taxon>
        <taxon>Ascomycota</taxon>
        <taxon>Saccharomycotina</taxon>
        <taxon>Saccharomycetes</taxon>
        <taxon>Saccharomycetales</taxon>
        <taxon>Saccharomycetaceae</taxon>
        <taxon>Maudiozyma</taxon>
    </lineage>
</organism>
<dbReference type="EMBL" id="BTGD01000006">
    <property type="protein sequence ID" value="GMM56101.1"/>
    <property type="molecule type" value="Genomic_DNA"/>
</dbReference>
<dbReference type="AlphaFoldDB" id="A0AAV5RXF9"/>
<protein>
    <submittedName>
        <fullName evidence="1">Uncharacterized protein</fullName>
    </submittedName>
</protein>
<accession>A0AAV5RXF9</accession>
<evidence type="ECO:0000313" key="1">
    <source>
        <dbReference type="EMBL" id="GMM56101.1"/>
    </source>
</evidence>
<dbReference type="Proteomes" id="UP001377567">
    <property type="component" value="Unassembled WGS sequence"/>
</dbReference>